<organism evidence="4 5">
    <name type="scientific">Schumannella soli</name>
    <dbReference type="NCBI Taxonomy" id="2590779"/>
    <lineage>
        <taxon>Bacteria</taxon>
        <taxon>Bacillati</taxon>
        <taxon>Actinomycetota</taxon>
        <taxon>Actinomycetes</taxon>
        <taxon>Micrococcales</taxon>
        <taxon>Microbacteriaceae</taxon>
        <taxon>Schumannella</taxon>
    </lineage>
</organism>
<evidence type="ECO:0000256" key="2">
    <source>
        <dbReference type="SAM" id="Phobius"/>
    </source>
</evidence>
<feature type="region of interest" description="Disordered" evidence="1">
    <location>
        <begin position="48"/>
        <end position="72"/>
    </location>
</feature>
<feature type="region of interest" description="Disordered" evidence="1">
    <location>
        <begin position="89"/>
        <end position="149"/>
    </location>
</feature>
<keyword evidence="5" id="KW-1185">Reference proteome</keyword>
<keyword evidence="2" id="KW-0812">Transmembrane</keyword>
<dbReference type="OrthoDB" id="5244233at2"/>
<dbReference type="InterPro" id="IPR018929">
    <property type="entry name" value="DUF2510"/>
</dbReference>
<evidence type="ECO:0000313" key="5">
    <source>
        <dbReference type="Proteomes" id="UP000316252"/>
    </source>
</evidence>
<name>A0A506Y9R5_9MICO</name>
<protein>
    <submittedName>
        <fullName evidence="4">DUF2510 domain-containing protein</fullName>
    </submittedName>
</protein>
<dbReference type="AlphaFoldDB" id="A0A506Y9R5"/>
<feature type="transmembrane region" description="Helical" evidence="2">
    <location>
        <begin position="331"/>
        <end position="354"/>
    </location>
</feature>
<keyword evidence="2" id="KW-1133">Transmembrane helix</keyword>
<feature type="compositionally biased region" description="Low complexity" evidence="1">
    <location>
        <begin position="134"/>
        <end position="145"/>
    </location>
</feature>
<feature type="transmembrane region" description="Helical" evidence="2">
    <location>
        <begin position="239"/>
        <end position="261"/>
    </location>
</feature>
<reference evidence="4 5" key="1">
    <citation type="submission" date="2019-06" db="EMBL/GenBank/DDBJ databases">
        <authorList>
            <person name="Li F."/>
        </authorList>
    </citation>
    <scope>NUCLEOTIDE SEQUENCE [LARGE SCALE GENOMIC DNA]</scope>
    <source>
        <strain evidence="4 5">10F1D-1</strain>
    </source>
</reference>
<sequence length="433" mass="45583">MAARRGVERAGVGEVEADLRRDPTDALGSEAHQGLRWHFDLDAAQCSGRRLRPRTAANRGDHRREEAPRPRTGACDSCRAFLGWAGTARSGDRAREGSVSDTATRPAPGWYADPKDATQARWWNGAGWSETTRPLPSAAASRPVPAAAPAPAVPAASHVPVAIAVPAAMPAQPTAPVSPYATNAPAAPIAAQHPADLPSSPAAWSRDPAQRSLANGYSAMSSYVAEVAAVGSPNTVPGWLMATAPLWAGGSIFVAVFLLVVSDPDLPIDQVPRWAWGLISAIPMVALAAVDAHQLKKRGYEPPNPALAIILTPWLYLGARGKEVRRRGQKMWPMELTFVICFLLAVGAGVAAMFGGTALEREGTRIQAASIRHQAEQELDKQVGSTWTLTCSTPDADWKLGSTVPCTATAADGRAENVNIVIAADGTVTFSAA</sequence>
<feature type="transmembrane region" description="Helical" evidence="2">
    <location>
        <begin position="273"/>
        <end position="290"/>
    </location>
</feature>
<feature type="compositionally biased region" description="Basic and acidic residues" evidence="1">
    <location>
        <begin position="59"/>
        <end position="69"/>
    </location>
</feature>
<feature type="domain" description="DUF2510" evidence="3">
    <location>
        <begin position="108"/>
        <end position="140"/>
    </location>
</feature>
<proteinExistence type="predicted"/>
<evidence type="ECO:0000256" key="1">
    <source>
        <dbReference type="SAM" id="MobiDB-lite"/>
    </source>
</evidence>
<keyword evidence="2" id="KW-0472">Membrane</keyword>
<gene>
    <name evidence="4" type="ORF">FJ657_04265</name>
</gene>
<dbReference type="Pfam" id="PF10708">
    <property type="entry name" value="DUF2510"/>
    <property type="match status" value="1"/>
</dbReference>
<dbReference type="Proteomes" id="UP000316252">
    <property type="component" value="Unassembled WGS sequence"/>
</dbReference>
<dbReference type="EMBL" id="VHQG01000001">
    <property type="protein sequence ID" value="TPW77868.1"/>
    <property type="molecule type" value="Genomic_DNA"/>
</dbReference>
<evidence type="ECO:0000259" key="3">
    <source>
        <dbReference type="Pfam" id="PF10708"/>
    </source>
</evidence>
<evidence type="ECO:0000313" key="4">
    <source>
        <dbReference type="EMBL" id="TPW77868.1"/>
    </source>
</evidence>
<comment type="caution">
    <text evidence="4">The sequence shown here is derived from an EMBL/GenBank/DDBJ whole genome shotgun (WGS) entry which is preliminary data.</text>
</comment>
<accession>A0A506Y9R5</accession>